<dbReference type="PANTHER" id="PTHR12829:SF7">
    <property type="entry name" value="N6-ADENOSINE-METHYLTRANSFERASE CATALYTIC SUBUNIT"/>
    <property type="match status" value="1"/>
</dbReference>
<dbReference type="InterPro" id="IPR007757">
    <property type="entry name" value="MT-A70-like"/>
</dbReference>
<dbReference type="AlphaFoldDB" id="A0A9X2PI60"/>
<evidence type="ECO:0000256" key="3">
    <source>
        <dbReference type="ARBA" id="ARBA00022691"/>
    </source>
</evidence>
<dbReference type="Pfam" id="PF05063">
    <property type="entry name" value="MT-A70"/>
    <property type="match status" value="1"/>
</dbReference>
<dbReference type="PANTHER" id="PTHR12829">
    <property type="entry name" value="N6-ADENOSINE-METHYLTRANSFERASE"/>
    <property type="match status" value="1"/>
</dbReference>
<proteinExistence type="inferred from homology"/>
<name>A0A9X2PI60_9HYPH</name>
<evidence type="ECO:0000256" key="4">
    <source>
        <dbReference type="PROSITE-ProRule" id="PRU00489"/>
    </source>
</evidence>
<dbReference type="PROSITE" id="PS51143">
    <property type="entry name" value="MT_A70"/>
    <property type="match status" value="1"/>
</dbReference>
<dbReference type="GO" id="GO:0008757">
    <property type="term" value="F:S-adenosylmethionine-dependent methyltransferase activity"/>
    <property type="evidence" value="ECO:0007669"/>
    <property type="project" value="UniProtKB-ARBA"/>
</dbReference>
<gene>
    <name evidence="5" type="ORF">NVS89_22595</name>
</gene>
<evidence type="ECO:0000313" key="6">
    <source>
        <dbReference type="Proteomes" id="UP001151088"/>
    </source>
</evidence>
<keyword evidence="6" id="KW-1185">Reference proteome</keyword>
<reference evidence="5" key="1">
    <citation type="submission" date="2022-08" db="EMBL/GenBank/DDBJ databases">
        <authorList>
            <person name="Li F."/>
        </authorList>
    </citation>
    <scope>NUCLEOTIDE SEQUENCE</scope>
    <source>
        <strain evidence="5">MQZ15Z-1</strain>
    </source>
</reference>
<evidence type="ECO:0000256" key="2">
    <source>
        <dbReference type="ARBA" id="ARBA00022679"/>
    </source>
</evidence>
<keyword evidence="1 5" id="KW-0489">Methyltransferase</keyword>
<evidence type="ECO:0000256" key="1">
    <source>
        <dbReference type="ARBA" id="ARBA00022603"/>
    </source>
</evidence>
<dbReference type="GO" id="GO:0008173">
    <property type="term" value="F:RNA methyltransferase activity"/>
    <property type="evidence" value="ECO:0007669"/>
    <property type="project" value="UniProtKB-ARBA"/>
</dbReference>
<dbReference type="Proteomes" id="UP001151088">
    <property type="component" value="Unassembled WGS sequence"/>
</dbReference>
<organism evidence="5 6">
    <name type="scientific">Ancylobacter mangrovi</name>
    <dbReference type="NCBI Taxonomy" id="2972472"/>
    <lineage>
        <taxon>Bacteria</taxon>
        <taxon>Pseudomonadati</taxon>
        <taxon>Pseudomonadota</taxon>
        <taxon>Alphaproteobacteria</taxon>
        <taxon>Hyphomicrobiales</taxon>
        <taxon>Xanthobacteraceae</taxon>
        <taxon>Ancylobacter</taxon>
    </lineage>
</organism>
<keyword evidence="2" id="KW-0808">Transferase</keyword>
<accession>A0A9X2PI60</accession>
<dbReference type="RefSeq" id="WP_258735041.1">
    <property type="nucleotide sequence ID" value="NZ_JANTHZ010000015.1"/>
</dbReference>
<comment type="similarity">
    <text evidence="4">Belongs to the MT-A70-like family.</text>
</comment>
<comment type="caution">
    <text evidence="5">The sequence shown here is derived from an EMBL/GenBank/DDBJ whole genome shotgun (WGS) entry which is preliminary data.</text>
</comment>
<protein>
    <submittedName>
        <fullName evidence="5">MT-A70 family methyltransferase</fullName>
    </submittedName>
</protein>
<dbReference type="GO" id="GO:0032259">
    <property type="term" value="P:methylation"/>
    <property type="evidence" value="ECO:0007669"/>
    <property type="project" value="UniProtKB-KW"/>
</dbReference>
<dbReference type="EMBL" id="JANTHZ010000015">
    <property type="protein sequence ID" value="MCS0497884.1"/>
    <property type="molecule type" value="Genomic_DNA"/>
</dbReference>
<keyword evidence="3" id="KW-0949">S-adenosyl-L-methionine</keyword>
<evidence type="ECO:0000313" key="5">
    <source>
        <dbReference type="EMBL" id="MCS0497884.1"/>
    </source>
</evidence>
<sequence>MTWFFDPLPLFGFDLVEIDPAWNFDLYSAKVAVKSAQAQYTTMSLADIKAMPVGNLLAPGGICVMWTTWPLVAVGAHVEVIKGWGLLPVTGGGWAKRTASGKLRWGTGYSARSLHEPYIIAKLPGARWAGAGFPNLVETLEADSLDGLAREHSRKPDEFYARCEAAWPEARRVSIFARQTREGWASWGNEVTKFDVQTAAGAPA</sequence>